<dbReference type="AlphaFoldDB" id="A0AAE0C135"/>
<comment type="caution">
    <text evidence="9">The sequence shown here is derived from an EMBL/GenBank/DDBJ whole genome shotgun (WGS) entry which is preliminary data.</text>
</comment>
<protein>
    <recommendedName>
        <fullName evidence="2">DNA-directed DNA polymerase</fullName>
        <ecNumber evidence="2">2.7.7.7</ecNumber>
    </recommendedName>
</protein>
<evidence type="ECO:0000256" key="5">
    <source>
        <dbReference type="ARBA" id="ARBA00022932"/>
    </source>
</evidence>
<dbReference type="GO" id="GO:0000166">
    <property type="term" value="F:nucleotide binding"/>
    <property type="evidence" value="ECO:0007669"/>
    <property type="project" value="InterPro"/>
</dbReference>
<comment type="catalytic activity">
    <reaction evidence="7">
        <text>DNA(n) + a 2'-deoxyribonucleoside 5'-triphosphate = DNA(n+1) + diphosphate</text>
        <dbReference type="Rhea" id="RHEA:22508"/>
        <dbReference type="Rhea" id="RHEA-COMP:17339"/>
        <dbReference type="Rhea" id="RHEA-COMP:17340"/>
        <dbReference type="ChEBI" id="CHEBI:33019"/>
        <dbReference type="ChEBI" id="CHEBI:61560"/>
        <dbReference type="ChEBI" id="CHEBI:173112"/>
        <dbReference type="EC" id="2.7.7.7"/>
    </reaction>
</comment>
<proteinExistence type="inferred from homology"/>
<dbReference type="Gene3D" id="3.90.1600.10">
    <property type="entry name" value="Palm domain of DNA polymerase"/>
    <property type="match status" value="1"/>
</dbReference>
<comment type="similarity">
    <text evidence="1">Belongs to the DNA polymerase type-B family.</text>
</comment>
<evidence type="ECO:0000256" key="2">
    <source>
        <dbReference type="ARBA" id="ARBA00012417"/>
    </source>
</evidence>
<keyword evidence="4" id="KW-0548">Nucleotidyltransferase</keyword>
<reference evidence="9 10" key="1">
    <citation type="journal article" date="2015" name="Genome Biol. Evol.">
        <title>Comparative Genomics of a Bacterivorous Green Alga Reveals Evolutionary Causalities and Consequences of Phago-Mixotrophic Mode of Nutrition.</title>
        <authorList>
            <person name="Burns J.A."/>
            <person name="Paasch A."/>
            <person name="Narechania A."/>
            <person name="Kim E."/>
        </authorList>
    </citation>
    <scope>NUCLEOTIDE SEQUENCE [LARGE SCALE GENOMIC DNA]</scope>
    <source>
        <strain evidence="9 10">PLY_AMNH</strain>
    </source>
</reference>
<dbReference type="GO" id="GO:0006261">
    <property type="term" value="P:DNA-templated DNA replication"/>
    <property type="evidence" value="ECO:0007669"/>
    <property type="project" value="TreeGrafter"/>
</dbReference>
<evidence type="ECO:0000256" key="3">
    <source>
        <dbReference type="ARBA" id="ARBA00022679"/>
    </source>
</evidence>
<evidence type="ECO:0000259" key="8">
    <source>
        <dbReference type="Pfam" id="PF00136"/>
    </source>
</evidence>
<dbReference type="EC" id="2.7.7.7" evidence="2"/>
<keyword evidence="3" id="KW-0808">Transferase</keyword>
<evidence type="ECO:0000256" key="6">
    <source>
        <dbReference type="ARBA" id="ARBA00023125"/>
    </source>
</evidence>
<evidence type="ECO:0000256" key="7">
    <source>
        <dbReference type="ARBA" id="ARBA00049244"/>
    </source>
</evidence>
<evidence type="ECO:0000313" key="10">
    <source>
        <dbReference type="Proteomes" id="UP001190700"/>
    </source>
</evidence>
<dbReference type="EMBL" id="LGRX02030310">
    <property type="protein sequence ID" value="KAK3245824.1"/>
    <property type="molecule type" value="Genomic_DNA"/>
</dbReference>
<evidence type="ECO:0000313" key="9">
    <source>
        <dbReference type="EMBL" id="KAK3245824.1"/>
    </source>
</evidence>
<dbReference type="Proteomes" id="UP001190700">
    <property type="component" value="Unassembled WGS sequence"/>
</dbReference>
<dbReference type="GO" id="GO:0003677">
    <property type="term" value="F:DNA binding"/>
    <property type="evidence" value="ECO:0007669"/>
    <property type="project" value="UniProtKB-KW"/>
</dbReference>
<dbReference type="InterPro" id="IPR006134">
    <property type="entry name" value="DNA-dir_DNA_pol_B_multi_dom"/>
</dbReference>
<dbReference type="InterPro" id="IPR043502">
    <property type="entry name" value="DNA/RNA_pol_sf"/>
</dbReference>
<feature type="domain" description="DNA-directed DNA polymerase family B multifunctional" evidence="8">
    <location>
        <begin position="428"/>
        <end position="711"/>
    </location>
</feature>
<keyword evidence="6" id="KW-0238">DNA-binding</keyword>
<accession>A0AAE0C135</accession>
<dbReference type="PRINTS" id="PR00106">
    <property type="entry name" value="DNAPOLB"/>
</dbReference>
<dbReference type="InterPro" id="IPR017964">
    <property type="entry name" value="DNA-dir_DNA_pol_B_CS"/>
</dbReference>
<dbReference type="InterPro" id="IPR023211">
    <property type="entry name" value="DNA_pol_palm_dom_sf"/>
</dbReference>
<dbReference type="PANTHER" id="PTHR10322:SF23">
    <property type="entry name" value="DNA POLYMERASE DELTA CATALYTIC SUBUNIT"/>
    <property type="match status" value="1"/>
</dbReference>
<dbReference type="GO" id="GO:0003887">
    <property type="term" value="F:DNA-directed DNA polymerase activity"/>
    <property type="evidence" value="ECO:0007669"/>
    <property type="project" value="UniProtKB-KW"/>
</dbReference>
<dbReference type="InterPro" id="IPR006172">
    <property type="entry name" value="DNA-dir_DNA_pol_B"/>
</dbReference>
<gene>
    <name evidence="9" type="ORF">CYMTET_44645</name>
</gene>
<dbReference type="Pfam" id="PF00136">
    <property type="entry name" value="DNA_pol_B"/>
    <property type="match status" value="1"/>
</dbReference>
<name>A0AAE0C135_9CHLO</name>
<keyword evidence="10" id="KW-1185">Reference proteome</keyword>
<organism evidence="9 10">
    <name type="scientific">Cymbomonas tetramitiformis</name>
    <dbReference type="NCBI Taxonomy" id="36881"/>
    <lineage>
        <taxon>Eukaryota</taxon>
        <taxon>Viridiplantae</taxon>
        <taxon>Chlorophyta</taxon>
        <taxon>Pyramimonadophyceae</taxon>
        <taxon>Pyramimonadales</taxon>
        <taxon>Pyramimonadaceae</taxon>
        <taxon>Cymbomonas</taxon>
    </lineage>
</organism>
<evidence type="ECO:0000256" key="1">
    <source>
        <dbReference type="ARBA" id="ARBA00005755"/>
    </source>
</evidence>
<dbReference type="SUPFAM" id="SSF56672">
    <property type="entry name" value="DNA/RNA polymerases"/>
    <property type="match status" value="1"/>
</dbReference>
<sequence>MSSSDTVIMPYKCVIERKADALSKKRSLVQRERLVLWAIRHANSKRVKAIIDTTSLRLYSVTYALLEEDRAEQEEAFLRESIRECCHEKGWDMRRIDKMHVKRVTWKEDASVLTVSGIEVTADERDVVEFLAQAKRPALLLVKTVVSDETAILGFMKRQGVHPYSWWNVVADMSEISEDGDVWTLRDTSTSFFTQNGRCLPSGLDNTLQVHGVRELRELGDHRITIVIGGLSRSAREFDGGWCIITLRRDNPSEERAAIRKIQDYLDQNFVDVLAGERVAETLDRLRGRCREHATLTGESCMLDPEERLLLVDTERVIRKASGLLSYASTMGVSRRGFSTNLAPMQRLLAESDVLFKALRQRRSVIVEMFMHSVVHKLMGKHLFLTVGECKIDGVLSLARHAYEQHGENATLPQYFVECRTEMERTAQGGDSYRLQGGYNIPPCTGLHDAQIAALDFRAFYPSCIMSYNIGKGLVEVGSQAPDNSTAWESLVPLHIGDTTSDFCDCCKLPTYRHESAVVLHQLRLGQRHMRIWQDPCDERIVRVRICSDMVSPASEMLRYLLRCREDVKSSGDDTAELVCKTLCNSVFGMFGYQGMGKRLNKFYDRACYTAIVQLGRSHLLRAAVALDRMNANIVYGDTDSLFVSRSFGFEGDLFDKDFLGKVNHQVRVSEAREALLTKGSPHAVRLHLAHRYTGMVIFSKKKYIAKESDDSMLRRVGFPKRPKHREHIQCLFVDFCVRFCFDQRRADNRSVPSALHAINAFFLYFDIQKMSEASWFFVKDRESATLQIRDAACNQSVLPLDAAVDSAVSTNLDVEHAVWDTIDKEMRDRLCPLLFVDTEWFKVNAMARSMVRNYYQFRWKPLRSRSQRQTEISMAGTQQKFPQCYRCRRVEVTQDNADLDEAQTARAMVLVKECVDYECEHWY</sequence>
<keyword evidence="5" id="KW-0239">DNA-directed DNA polymerase</keyword>
<dbReference type="PANTHER" id="PTHR10322">
    <property type="entry name" value="DNA POLYMERASE CATALYTIC SUBUNIT"/>
    <property type="match status" value="1"/>
</dbReference>
<evidence type="ECO:0000256" key="4">
    <source>
        <dbReference type="ARBA" id="ARBA00022695"/>
    </source>
</evidence>
<dbReference type="PROSITE" id="PS00116">
    <property type="entry name" value="DNA_POLYMERASE_B"/>
    <property type="match status" value="1"/>
</dbReference>
<dbReference type="InterPro" id="IPR050240">
    <property type="entry name" value="DNA_pol_type-B"/>
</dbReference>